<dbReference type="InParanoid" id="A0A7I4CJS2"/>
<organism evidence="6 7">
    <name type="scientific">Physcomitrium patens</name>
    <name type="common">Spreading-leaved earth moss</name>
    <name type="synonym">Physcomitrella patens</name>
    <dbReference type="NCBI Taxonomy" id="3218"/>
    <lineage>
        <taxon>Eukaryota</taxon>
        <taxon>Viridiplantae</taxon>
        <taxon>Streptophyta</taxon>
        <taxon>Embryophyta</taxon>
        <taxon>Bryophyta</taxon>
        <taxon>Bryophytina</taxon>
        <taxon>Bryopsida</taxon>
        <taxon>Funariidae</taxon>
        <taxon>Funariales</taxon>
        <taxon>Funariaceae</taxon>
        <taxon>Physcomitrium</taxon>
    </lineage>
</organism>
<dbReference type="Pfam" id="PF03162">
    <property type="entry name" value="Y_phosphatase2"/>
    <property type="match status" value="1"/>
</dbReference>
<evidence type="ECO:0000256" key="4">
    <source>
        <dbReference type="ARBA" id="ARBA00022801"/>
    </source>
</evidence>
<name>A0A7I4CJS2_PHYPA</name>
<dbReference type="InterPro" id="IPR029021">
    <property type="entry name" value="Prot-tyrosine_phosphatase-like"/>
</dbReference>
<sequence length="146" mass="16887">MSYFVPPCNYGMVEYDLSRSGQCHQLNFPFLERHNLKTVIYLSFDEPSQPFLSFSEDQGIDLIRPSLELNELHCQASSMFEAELLSALQVILSTQYYPLHVIGSTVIGCLRKLQGWNLTAIFEEYRRYAGSRSDHVRIPVDHPNWL</sequence>
<dbReference type="PANTHER" id="PTHR31126">
    <property type="entry name" value="TYROSINE-PROTEIN PHOSPHATASE"/>
    <property type="match status" value="1"/>
</dbReference>
<evidence type="ECO:0000313" key="6">
    <source>
        <dbReference type="EnsemblPlants" id="Pp3c24_18350V3.2"/>
    </source>
</evidence>
<dbReference type="GO" id="GO:0004725">
    <property type="term" value="F:protein tyrosine phosphatase activity"/>
    <property type="evidence" value="ECO:0007669"/>
    <property type="project" value="UniProtKB-EC"/>
</dbReference>
<keyword evidence="3" id="KW-0963">Cytoplasm</keyword>
<reference evidence="6 7" key="1">
    <citation type="journal article" date="2008" name="Science">
        <title>The Physcomitrella genome reveals evolutionary insights into the conquest of land by plants.</title>
        <authorList>
            <person name="Rensing S."/>
            <person name="Lang D."/>
            <person name="Zimmer A."/>
            <person name="Terry A."/>
            <person name="Salamov A."/>
            <person name="Shapiro H."/>
            <person name="Nishiyama T."/>
            <person name="Perroud P.-F."/>
            <person name="Lindquist E."/>
            <person name="Kamisugi Y."/>
            <person name="Tanahashi T."/>
            <person name="Sakakibara K."/>
            <person name="Fujita T."/>
            <person name="Oishi K."/>
            <person name="Shin-I T."/>
            <person name="Kuroki Y."/>
            <person name="Toyoda A."/>
            <person name="Suzuki Y."/>
            <person name="Hashimoto A."/>
            <person name="Yamaguchi K."/>
            <person name="Sugano A."/>
            <person name="Kohara Y."/>
            <person name="Fujiyama A."/>
            <person name="Anterola A."/>
            <person name="Aoki S."/>
            <person name="Ashton N."/>
            <person name="Barbazuk W.B."/>
            <person name="Barker E."/>
            <person name="Bennetzen J."/>
            <person name="Bezanilla M."/>
            <person name="Blankenship R."/>
            <person name="Cho S.H."/>
            <person name="Dutcher S."/>
            <person name="Estelle M."/>
            <person name="Fawcett J.A."/>
            <person name="Gundlach H."/>
            <person name="Hanada K."/>
            <person name="Heyl A."/>
            <person name="Hicks K.A."/>
            <person name="Hugh J."/>
            <person name="Lohr M."/>
            <person name="Mayer K."/>
            <person name="Melkozernov A."/>
            <person name="Murata T."/>
            <person name="Nelson D."/>
            <person name="Pils B."/>
            <person name="Prigge M."/>
            <person name="Reiss B."/>
            <person name="Renner T."/>
            <person name="Rombauts S."/>
            <person name="Rushton P."/>
            <person name="Sanderfoot A."/>
            <person name="Schween G."/>
            <person name="Shiu S.-H."/>
            <person name="Stueber K."/>
            <person name="Theodoulou F.L."/>
            <person name="Tu H."/>
            <person name="Van de Peer Y."/>
            <person name="Verrier P.J."/>
            <person name="Waters E."/>
            <person name="Wood A."/>
            <person name="Yang L."/>
            <person name="Cove D."/>
            <person name="Cuming A."/>
            <person name="Hasebe M."/>
            <person name="Lucas S."/>
            <person name="Mishler D.B."/>
            <person name="Reski R."/>
            <person name="Grigoriev I."/>
            <person name="Quatrano R.S."/>
            <person name="Boore J.L."/>
        </authorList>
    </citation>
    <scope>NUCLEOTIDE SEQUENCE [LARGE SCALE GENOMIC DNA]</scope>
    <source>
        <strain evidence="6 7">cv. Gransden 2004</strain>
    </source>
</reference>
<reference evidence="6" key="3">
    <citation type="submission" date="2020-12" db="UniProtKB">
        <authorList>
            <consortium name="EnsemblPlants"/>
        </authorList>
    </citation>
    <scope>IDENTIFICATION</scope>
</reference>
<comment type="subcellular location">
    <subcellularLocation>
        <location evidence="1">Cytoplasm</location>
    </subcellularLocation>
</comment>
<dbReference type="EnsemblPlants" id="Pp3c24_18350V3.2">
    <property type="protein sequence ID" value="Pp3c24_18350V3.2"/>
    <property type="gene ID" value="Pp3c24_18350"/>
</dbReference>
<dbReference type="GO" id="GO:0016791">
    <property type="term" value="F:phosphatase activity"/>
    <property type="evidence" value="ECO:0000318"/>
    <property type="project" value="GO_Central"/>
</dbReference>
<dbReference type="Gene3D" id="3.90.190.10">
    <property type="entry name" value="Protein tyrosine phosphatase superfamily"/>
    <property type="match status" value="1"/>
</dbReference>
<dbReference type="GO" id="GO:0005737">
    <property type="term" value="C:cytoplasm"/>
    <property type="evidence" value="ECO:0007669"/>
    <property type="project" value="UniProtKB-SubCell"/>
</dbReference>
<evidence type="ECO:0000256" key="1">
    <source>
        <dbReference type="ARBA" id="ARBA00004496"/>
    </source>
</evidence>
<keyword evidence="4" id="KW-0378">Hydrolase</keyword>
<dbReference type="EMBL" id="ABEU02000024">
    <property type="status" value="NOT_ANNOTATED_CDS"/>
    <property type="molecule type" value="Genomic_DNA"/>
</dbReference>
<evidence type="ECO:0000256" key="3">
    <source>
        <dbReference type="ARBA" id="ARBA00022490"/>
    </source>
</evidence>
<evidence type="ECO:0000256" key="2">
    <source>
        <dbReference type="ARBA" id="ARBA00013064"/>
    </source>
</evidence>
<dbReference type="Gramene" id="Pp3c24_18350V3.2">
    <property type="protein sequence ID" value="Pp3c24_18350V3.2"/>
    <property type="gene ID" value="Pp3c24_18350"/>
</dbReference>
<evidence type="ECO:0000256" key="5">
    <source>
        <dbReference type="ARBA" id="ARBA00022912"/>
    </source>
</evidence>
<dbReference type="AlphaFoldDB" id="A0A7I4CJS2"/>
<proteinExistence type="predicted"/>
<dbReference type="FunFam" id="3.90.190.10:FF:000035">
    <property type="entry name" value="Tyrosine phosphatase, putative"/>
    <property type="match status" value="1"/>
</dbReference>
<keyword evidence="7" id="KW-1185">Reference proteome</keyword>
<dbReference type="PANTHER" id="PTHR31126:SF8">
    <property type="entry name" value="TYROSINE-PROTEIN PHOSPHATASE OCA1-RELATED"/>
    <property type="match status" value="1"/>
</dbReference>
<dbReference type="InterPro" id="IPR004861">
    <property type="entry name" value="Siw14-like"/>
</dbReference>
<accession>A0A7I4CJS2</accession>
<reference evidence="6 7" key="2">
    <citation type="journal article" date="2018" name="Plant J.">
        <title>The Physcomitrella patens chromosome-scale assembly reveals moss genome structure and evolution.</title>
        <authorList>
            <person name="Lang D."/>
            <person name="Ullrich K.K."/>
            <person name="Murat F."/>
            <person name="Fuchs J."/>
            <person name="Jenkins J."/>
            <person name="Haas F.B."/>
            <person name="Piednoel M."/>
            <person name="Gundlach H."/>
            <person name="Van Bel M."/>
            <person name="Meyberg R."/>
            <person name="Vives C."/>
            <person name="Morata J."/>
            <person name="Symeonidi A."/>
            <person name="Hiss M."/>
            <person name="Muchero W."/>
            <person name="Kamisugi Y."/>
            <person name="Saleh O."/>
            <person name="Blanc G."/>
            <person name="Decker E.L."/>
            <person name="van Gessel N."/>
            <person name="Grimwood J."/>
            <person name="Hayes R.D."/>
            <person name="Graham S.W."/>
            <person name="Gunter L.E."/>
            <person name="McDaniel S.F."/>
            <person name="Hoernstein S.N.W."/>
            <person name="Larsson A."/>
            <person name="Li F.W."/>
            <person name="Perroud P.F."/>
            <person name="Phillips J."/>
            <person name="Ranjan P."/>
            <person name="Rokshar D.S."/>
            <person name="Rothfels C.J."/>
            <person name="Schneider L."/>
            <person name="Shu S."/>
            <person name="Stevenson D.W."/>
            <person name="Thummler F."/>
            <person name="Tillich M."/>
            <person name="Villarreal Aguilar J.C."/>
            <person name="Widiez T."/>
            <person name="Wong G.K."/>
            <person name="Wymore A."/>
            <person name="Zhang Y."/>
            <person name="Zimmer A.D."/>
            <person name="Quatrano R.S."/>
            <person name="Mayer K.F.X."/>
            <person name="Goodstein D."/>
            <person name="Casacuberta J.M."/>
            <person name="Vandepoele K."/>
            <person name="Reski R."/>
            <person name="Cuming A.C."/>
            <person name="Tuskan G.A."/>
            <person name="Maumus F."/>
            <person name="Salse J."/>
            <person name="Schmutz J."/>
            <person name="Rensing S.A."/>
        </authorList>
    </citation>
    <scope>NUCLEOTIDE SEQUENCE [LARGE SCALE GENOMIC DNA]</scope>
    <source>
        <strain evidence="6 7">cv. Gransden 2004</strain>
    </source>
</reference>
<protein>
    <recommendedName>
        <fullName evidence="2">protein-tyrosine-phosphatase</fullName>
        <ecNumber evidence="2">3.1.3.48</ecNumber>
    </recommendedName>
</protein>
<dbReference type="SUPFAM" id="SSF52799">
    <property type="entry name" value="(Phosphotyrosine protein) phosphatases II"/>
    <property type="match status" value="1"/>
</dbReference>
<evidence type="ECO:0000313" key="7">
    <source>
        <dbReference type="Proteomes" id="UP000006727"/>
    </source>
</evidence>
<dbReference type="Proteomes" id="UP000006727">
    <property type="component" value="Chromosome 24"/>
</dbReference>
<keyword evidence="5" id="KW-0904">Protein phosphatase</keyword>
<dbReference type="EC" id="3.1.3.48" evidence="2"/>